<keyword evidence="2" id="KW-1185">Reference proteome</keyword>
<proteinExistence type="predicted"/>
<dbReference type="PANTHER" id="PTHR31389:SF4">
    <property type="entry name" value="LD39211P"/>
    <property type="match status" value="1"/>
</dbReference>
<dbReference type="PANTHER" id="PTHR31389">
    <property type="entry name" value="LD39211P"/>
    <property type="match status" value="1"/>
</dbReference>
<reference evidence="2" key="1">
    <citation type="journal article" date="2010" name="Nature">
        <title>The Amphimedon queenslandica genome and the evolution of animal complexity.</title>
        <authorList>
            <person name="Srivastava M."/>
            <person name="Simakov O."/>
            <person name="Chapman J."/>
            <person name="Fahey B."/>
            <person name="Gauthier M.E."/>
            <person name="Mitros T."/>
            <person name="Richards G.S."/>
            <person name="Conaco C."/>
            <person name="Dacre M."/>
            <person name="Hellsten U."/>
            <person name="Larroux C."/>
            <person name="Putnam N.H."/>
            <person name="Stanke M."/>
            <person name="Adamska M."/>
            <person name="Darling A."/>
            <person name="Degnan S.M."/>
            <person name="Oakley T.H."/>
            <person name="Plachetzki D.C."/>
            <person name="Zhai Y."/>
            <person name="Adamski M."/>
            <person name="Calcino A."/>
            <person name="Cummins S.F."/>
            <person name="Goodstein D.M."/>
            <person name="Harris C."/>
            <person name="Jackson D.J."/>
            <person name="Leys S.P."/>
            <person name="Shu S."/>
            <person name="Woodcroft B.J."/>
            <person name="Vervoort M."/>
            <person name="Kosik K.S."/>
            <person name="Manning G."/>
            <person name="Degnan B.M."/>
            <person name="Rokhsar D.S."/>
        </authorList>
    </citation>
    <scope>NUCLEOTIDE SEQUENCE [LARGE SCALE GENOMIC DNA]</scope>
</reference>
<dbReference type="InterPro" id="IPR012444">
    <property type="entry name" value="DUF1647"/>
</dbReference>
<dbReference type="OMA" id="RYDQTAL"/>
<dbReference type="EnsemblMetazoa" id="XM_011406741.1">
    <property type="protein sequence ID" value="XP_011405043.1"/>
    <property type="gene ID" value="LOC105313370"/>
</dbReference>
<dbReference type="Proteomes" id="UP000007879">
    <property type="component" value="Unassembled WGS sequence"/>
</dbReference>
<dbReference type="OrthoDB" id="5954868at2759"/>
<evidence type="ECO:0000313" key="2">
    <source>
        <dbReference type="Proteomes" id="UP000007879"/>
    </source>
</evidence>
<protein>
    <submittedName>
        <fullName evidence="1">Uncharacterized protein</fullName>
    </submittedName>
</protein>
<evidence type="ECO:0000313" key="1">
    <source>
        <dbReference type="EnsemblMetazoa" id="Aqu2.1.27253_001"/>
    </source>
</evidence>
<name>A0A1X7UIF2_AMPQE</name>
<reference evidence="1" key="2">
    <citation type="submission" date="2017-05" db="UniProtKB">
        <authorList>
            <consortium name="EnsemblMetazoa"/>
        </authorList>
    </citation>
    <scope>IDENTIFICATION</scope>
</reference>
<dbReference type="AlphaFoldDB" id="A0A1X7UIF2"/>
<gene>
    <name evidence="1" type="primary">105313370</name>
</gene>
<sequence length="285" mass="33042">MESKDPDPIDYLTVVTGISSNHYSESLDMIGTVHYYLPNSDLLIYDLGLKHYQVKVLQKLRNTYVILYNYSRYPQYDNNVPVFMGCYTWKVHILHEIKREHQELRSKWNSRSNQLFLWLDASSRIVKPMDSCIKTLKSFPLVSRAKHLPEHNIVAFAKDSTLRYLNITRESMRGVPGLTANILLLNKSNPIAQFLLEKWVDCAFHRECICGDGLPPYLCGLIGGIPKGTVEYNGCHRYDQTALSLLVAKYFGKSQEVTSEDCSSTFHVERRPTMNWRRYITLKKH</sequence>
<dbReference type="Pfam" id="PF07801">
    <property type="entry name" value="DUF1647"/>
    <property type="match status" value="1"/>
</dbReference>
<accession>A0A1X7UIF2</accession>
<organism evidence="1">
    <name type="scientific">Amphimedon queenslandica</name>
    <name type="common">Sponge</name>
    <dbReference type="NCBI Taxonomy" id="400682"/>
    <lineage>
        <taxon>Eukaryota</taxon>
        <taxon>Metazoa</taxon>
        <taxon>Porifera</taxon>
        <taxon>Demospongiae</taxon>
        <taxon>Heteroscleromorpha</taxon>
        <taxon>Haplosclerida</taxon>
        <taxon>Niphatidae</taxon>
        <taxon>Amphimedon</taxon>
    </lineage>
</organism>
<dbReference type="InParanoid" id="A0A1X7UIF2"/>
<dbReference type="EnsemblMetazoa" id="Aqu2.1.27253_001">
    <property type="protein sequence ID" value="Aqu2.1.27253_001"/>
    <property type="gene ID" value="Aqu2.1.27253"/>
</dbReference>
<dbReference type="KEGG" id="aqu:105313370"/>